<organism evidence="2 3">
    <name type="scientific">Riemerella columbipharyngis</name>
    <dbReference type="NCBI Taxonomy" id="1071918"/>
    <lineage>
        <taxon>Bacteria</taxon>
        <taxon>Pseudomonadati</taxon>
        <taxon>Bacteroidota</taxon>
        <taxon>Flavobacteriia</taxon>
        <taxon>Flavobacteriales</taxon>
        <taxon>Weeksellaceae</taxon>
        <taxon>Riemerella</taxon>
    </lineage>
</organism>
<reference evidence="2 3" key="1">
    <citation type="submission" date="2016-10" db="EMBL/GenBank/DDBJ databases">
        <authorList>
            <person name="de Groot N.N."/>
        </authorList>
    </citation>
    <scope>NUCLEOTIDE SEQUENCE [LARGE SCALE GENOMIC DNA]</scope>
    <source>
        <strain evidence="2 3">DSM 24015</strain>
    </source>
</reference>
<dbReference type="RefSeq" id="WP_092736146.1">
    <property type="nucleotide sequence ID" value="NZ_FNAS01000004.1"/>
</dbReference>
<dbReference type="Proteomes" id="UP000198517">
    <property type="component" value="Unassembled WGS sequence"/>
</dbReference>
<dbReference type="InterPro" id="IPR029044">
    <property type="entry name" value="Nucleotide-diphossugar_trans"/>
</dbReference>
<dbReference type="SUPFAM" id="SSF53448">
    <property type="entry name" value="Nucleotide-diphospho-sugar transferases"/>
    <property type="match status" value="1"/>
</dbReference>
<dbReference type="GO" id="GO:0016740">
    <property type="term" value="F:transferase activity"/>
    <property type="evidence" value="ECO:0007669"/>
    <property type="project" value="UniProtKB-KW"/>
</dbReference>
<dbReference type="EMBL" id="FNAS01000004">
    <property type="protein sequence ID" value="SDE18610.1"/>
    <property type="molecule type" value="Genomic_DNA"/>
</dbReference>
<dbReference type="STRING" id="1071918.SAMN05421544_104106"/>
<dbReference type="CDD" id="cd04186">
    <property type="entry name" value="GT_2_like_c"/>
    <property type="match status" value="1"/>
</dbReference>
<protein>
    <submittedName>
        <fullName evidence="2">Glycosyltransferase, GT2 family</fullName>
    </submittedName>
</protein>
<accession>A0A1G7AV84</accession>
<evidence type="ECO:0000259" key="1">
    <source>
        <dbReference type="Pfam" id="PF00535"/>
    </source>
</evidence>
<gene>
    <name evidence="2" type="ORF">SAMN05421544_104106</name>
</gene>
<feature type="domain" description="Glycosyltransferase 2-like" evidence="1">
    <location>
        <begin position="4"/>
        <end position="166"/>
    </location>
</feature>
<sequence length="282" mass="32799">MKLSIIIVNYNVTALLRACLKSIEKFINGIEYEVIVADNHSSDQSWKNLINEFPKVQFIGFSSNLGFSKANNKAVSHAKGEYLLLLNPDTEFEQEGMSEIIKFADQCQNFGCLGVRMHNAKGSFLPESKRSVPNVINSFEKIFSPFSSNHSQRKNYYRNDIKENTIAPVEVITGAFMLIKNKTYQEIGGLDERYFMYGEDIDICYTLLRMGFENYYYGAFSILHHKGQSTKKDHTYLNNFYGAMELFIEKYYKEQSPRKFKILQKGLKLKYHIEKLMFNYKN</sequence>
<evidence type="ECO:0000313" key="2">
    <source>
        <dbReference type="EMBL" id="SDE18610.1"/>
    </source>
</evidence>
<dbReference type="AlphaFoldDB" id="A0A1G7AV84"/>
<proteinExistence type="predicted"/>
<name>A0A1G7AV84_9FLAO</name>
<evidence type="ECO:0000313" key="3">
    <source>
        <dbReference type="Proteomes" id="UP000198517"/>
    </source>
</evidence>
<dbReference type="OrthoDB" id="9771846at2"/>
<dbReference type="PANTHER" id="PTHR43179">
    <property type="entry name" value="RHAMNOSYLTRANSFERASE WBBL"/>
    <property type="match status" value="1"/>
</dbReference>
<keyword evidence="2" id="KW-0808">Transferase</keyword>
<keyword evidence="3" id="KW-1185">Reference proteome</keyword>
<dbReference type="InterPro" id="IPR001173">
    <property type="entry name" value="Glyco_trans_2-like"/>
</dbReference>
<dbReference type="Gene3D" id="3.90.550.10">
    <property type="entry name" value="Spore Coat Polysaccharide Biosynthesis Protein SpsA, Chain A"/>
    <property type="match status" value="1"/>
</dbReference>
<dbReference type="PANTHER" id="PTHR43179:SF7">
    <property type="entry name" value="RHAMNOSYLTRANSFERASE WBBL"/>
    <property type="match status" value="1"/>
</dbReference>
<dbReference type="Pfam" id="PF00535">
    <property type="entry name" value="Glycos_transf_2"/>
    <property type="match status" value="1"/>
</dbReference>